<evidence type="ECO:0000256" key="7">
    <source>
        <dbReference type="PIRSR" id="PIRSR602401-1"/>
    </source>
</evidence>
<dbReference type="PANTHER" id="PTHR24305">
    <property type="entry name" value="CYTOCHROME P450"/>
    <property type="match status" value="1"/>
</dbReference>
<dbReference type="InterPro" id="IPR002401">
    <property type="entry name" value="Cyt_P450_E_grp-I"/>
</dbReference>
<feature type="binding site" description="axial binding residue" evidence="7">
    <location>
        <position position="483"/>
    </location>
    <ligand>
        <name>heme</name>
        <dbReference type="ChEBI" id="CHEBI:30413"/>
    </ligand>
    <ligandPart>
        <name>Fe</name>
        <dbReference type="ChEBI" id="CHEBI:18248"/>
    </ligandPart>
</feature>
<dbReference type="Proteomes" id="UP000002498">
    <property type="component" value="Unassembled WGS sequence"/>
</dbReference>
<evidence type="ECO:0000313" key="10">
    <source>
        <dbReference type="Proteomes" id="UP000002498"/>
    </source>
</evidence>
<evidence type="ECO:0000256" key="4">
    <source>
        <dbReference type="ARBA" id="ARBA00022723"/>
    </source>
</evidence>
<dbReference type="PROSITE" id="PS00086">
    <property type="entry name" value="CYTOCHROME_P450"/>
    <property type="match status" value="1"/>
</dbReference>
<dbReference type="CDD" id="cd11059">
    <property type="entry name" value="CYP_fungal"/>
    <property type="match status" value="1"/>
</dbReference>
<dbReference type="GO" id="GO:0020037">
    <property type="term" value="F:heme binding"/>
    <property type="evidence" value="ECO:0007669"/>
    <property type="project" value="InterPro"/>
</dbReference>
<name>E9F2P9_METRA</name>
<dbReference type="AlphaFoldDB" id="E9F2P9"/>
<dbReference type="GO" id="GO:0005506">
    <property type="term" value="F:iron ion binding"/>
    <property type="evidence" value="ECO:0007669"/>
    <property type="project" value="InterPro"/>
</dbReference>
<reference evidence="9 10" key="2">
    <citation type="journal article" date="2014" name="Proc. Natl. Acad. Sci. U.S.A.">
        <title>Trajectory and genomic determinants of fungal-pathogen speciation and host adaptation.</title>
        <authorList>
            <person name="Hu X."/>
            <person name="Xiao G."/>
            <person name="Zheng P."/>
            <person name="Shang Y."/>
            <person name="Su Y."/>
            <person name="Zhang X."/>
            <person name="Liu X."/>
            <person name="Zhan S."/>
            <person name="St Leger R.J."/>
            <person name="Wang C."/>
        </authorList>
    </citation>
    <scope>GENOME REANNOTATION</scope>
    <source>
        <strain evidence="10">ARSEF 23 / ATCC MYA-3075</strain>
    </source>
</reference>
<dbReference type="GO" id="GO:0016705">
    <property type="term" value="F:oxidoreductase activity, acting on paired donors, with incorporation or reduction of molecular oxygen"/>
    <property type="evidence" value="ECO:0007669"/>
    <property type="project" value="InterPro"/>
</dbReference>
<dbReference type="InterPro" id="IPR001128">
    <property type="entry name" value="Cyt_P450"/>
</dbReference>
<keyword evidence="3 7" id="KW-0349">Heme</keyword>
<keyword evidence="5 8" id="KW-0560">Oxidoreductase</keyword>
<dbReference type="HOGENOM" id="CLU_001570_14_2_1"/>
<dbReference type="Gene3D" id="1.10.630.10">
    <property type="entry name" value="Cytochrome P450"/>
    <property type="match status" value="1"/>
</dbReference>
<accession>E9F2P9</accession>
<dbReference type="InterPro" id="IPR036396">
    <property type="entry name" value="Cyt_P450_sf"/>
</dbReference>
<evidence type="ECO:0000256" key="6">
    <source>
        <dbReference type="ARBA" id="ARBA00023004"/>
    </source>
</evidence>
<dbReference type="PRINTS" id="PR00385">
    <property type="entry name" value="P450"/>
</dbReference>
<keyword evidence="4 7" id="KW-0479">Metal-binding</keyword>
<dbReference type="OrthoDB" id="4936104at2759"/>
<dbReference type="GeneID" id="19260834"/>
<keyword evidence="8" id="KW-0503">Monooxygenase</keyword>
<dbReference type="PRINTS" id="PR00463">
    <property type="entry name" value="EP450I"/>
</dbReference>
<dbReference type="EMBL" id="ADNJ02000011">
    <property type="protein sequence ID" value="EFY97765.1"/>
    <property type="molecule type" value="Genomic_DNA"/>
</dbReference>
<proteinExistence type="inferred from homology"/>
<evidence type="ECO:0000256" key="2">
    <source>
        <dbReference type="ARBA" id="ARBA00010617"/>
    </source>
</evidence>
<dbReference type="PANTHER" id="PTHR24305:SF96">
    <property type="entry name" value="CYTOCHROME P450 MONOOXYGENASE STCB-RELATED"/>
    <property type="match status" value="1"/>
</dbReference>
<dbReference type="SUPFAM" id="SSF48264">
    <property type="entry name" value="Cytochrome P450"/>
    <property type="match status" value="1"/>
</dbReference>
<sequence length="540" mass="60488">MMVWFLLNLPCPQEEDVIAKFLAEILGWLLRHANECIPASSSPSHRQTSHWLLDIARPRAMVLEVDESGHRLPLPPWYTQLVHPRFTCPIWFVSTGTGFHNAYPPTQTLPLTDRGHHLFPGPIVRIAPDEVNVTDIDAVKTIYSVKDTFLKSGFYRRIVPPESIFSTANIDFHRRHRRLLAGPLTETSLKKMIPAIRTISDLVVQRMGEEMKVRGAADVFKWATFMATDTIAQLTFGDSFHMVELGRKTEYALELQNVSSVAALRSTFPGLTRLAFKLPFQLPIFQRAVKGSSNIKRYCTESLDRYRQLLDADPGMAHKTLLAKAFEAEQEDNLPFHEVIADAQTYIVAGSGSTANTLAFLIWAVCRNPYIRDRLVKELASLPPDYQESQLRELPYLGQVVEETLRLYGGAQAGLPRTVPPGGAELAGFCLDQGTVVSTQAYSLHRDAIIFPDPFVFDPSRWENPTQAMKDAFMPFGRGSRSCIGLHLAQIEIRLAAARFFLTFPEAKPSSLEGMSDQDMVPAIYFTTVPAGNRCLIQAA</sequence>
<dbReference type="GO" id="GO:0004497">
    <property type="term" value="F:monooxygenase activity"/>
    <property type="evidence" value="ECO:0007669"/>
    <property type="project" value="UniProtKB-KW"/>
</dbReference>
<evidence type="ECO:0000313" key="9">
    <source>
        <dbReference type="EMBL" id="EFY97765.1"/>
    </source>
</evidence>
<comment type="caution">
    <text evidence="9">The sequence shown here is derived from an EMBL/GenBank/DDBJ whole genome shotgun (WGS) entry which is preliminary data.</text>
</comment>
<dbReference type="InterPro" id="IPR050121">
    <property type="entry name" value="Cytochrome_P450_monoxygenase"/>
</dbReference>
<comment type="similarity">
    <text evidence="2 8">Belongs to the cytochrome P450 family.</text>
</comment>
<protein>
    <submittedName>
        <fullName evidence="9">Cytochrome P450 CYP684F1</fullName>
    </submittedName>
</protein>
<dbReference type="Pfam" id="PF00067">
    <property type="entry name" value="p450"/>
    <property type="match status" value="1"/>
</dbReference>
<dbReference type="KEGG" id="maj:MAA_06548"/>
<organism evidence="9 10">
    <name type="scientific">Metarhizium robertsii (strain ARSEF 23 / ATCC MYA-3075)</name>
    <name type="common">Metarhizium anisopliae (strain ARSEF 23)</name>
    <dbReference type="NCBI Taxonomy" id="655844"/>
    <lineage>
        <taxon>Eukaryota</taxon>
        <taxon>Fungi</taxon>
        <taxon>Dikarya</taxon>
        <taxon>Ascomycota</taxon>
        <taxon>Pezizomycotina</taxon>
        <taxon>Sordariomycetes</taxon>
        <taxon>Hypocreomycetidae</taxon>
        <taxon>Hypocreales</taxon>
        <taxon>Clavicipitaceae</taxon>
        <taxon>Metarhizium</taxon>
    </lineage>
</organism>
<gene>
    <name evidence="9" type="ORF">MAA_06548</name>
</gene>
<evidence type="ECO:0000256" key="5">
    <source>
        <dbReference type="ARBA" id="ARBA00023002"/>
    </source>
</evidence>
<evidence type="ECO:0000256" key="3">
    <source>
        <dbReference type="ARBA" id="ARBA00022617"/>
    </source>
</evidence>
<dbReference type="RefSeq" id="XP_007822737.1">
    <property type="nucleotide sequence ID" value="XM_007824546.1"/>
</dbReference>
<comment type="cofactor">
    <cofactor evidence="1 7">
        <name>heme</name>
        <dbReference type="ChEBI" id="CHEBI:30413"/>
    </cofactor>
</comment>
<evidence type="ECO:0000256" key="1">
    <source>
        <dbReference type="ARBA" id="ARBA00001971"/>
    </source>
</evidence>
<keyword evidence="6 7" id="KW-0408">Iron</keyword>
<keyword evidence="10" id="KW-1185">Reference proteome</keyword>
<reference evidence="9 10" key="1">
    <citation type="journal article" date="2011" name="PLoS Genet.">
        <title>Genome sequencing and comparative transcriptomics of the model entomopathogenic fungi Metarhizium anisopliae and M. acridum.</title>
        <authorList>
            <person name="Gao Q."/>
            <person name="Jin K."/>
            <person name="Ying S.H."/>
            <person name="Zhang Y."/>
            <person name="Xiao G."/>
            <person name="Shang Y."/>
            <person name="Duan Z."/>
            <person name="Hu X."/>
            <person name="Xie X.Q."/>
            <person name="Zhou G."/>
            <person name="Peng G."/>
            <person name="Luo Z."/>
            <person name="Huang W."/>
            <person name="Wang B."/>
            <person name="Fang W."/>
            <person name="Wang S."/>
            <person name="Zhong Y."/>
            <person name="Ma L.J."/>
            <person name="St Leger R.J."/>
            <person name="Zhao G.P."/>
            <person name="Pei Y."/>
            <person name="Feng M.G."/>
            <person name="Xia Y."/>
            <person name="Wang C."/>
        </authorList>
    </citation>
    <scope>NUCLEOTIDE SEQUENCE [LARGE SCALE GENOMIC DNA]</scope>
    <source>
        <strain evidence="10">ARSEF 23 / ATCC MYA-3075</strain>
    </source>
</reference>
<dbReference type="InterPro" id="IPR017972">
    <property type="entry name" value="Cyt_P450_CS"/>
</dbReference>
<evidence type="ECO:0000256" key="8">
    <source>
        <dbReference type="RuleBase" id="RU000461"/>
    </source>
</evidence>